<sequence length="561" mass="60371">MRGTAYLDLLTATTAREADALVTTLAAGVPADLPHRETMRAVKVLVLADVTTGPDPDRASVIGALLDHLEAQQGPTGLFDGDNLVSPPDSSFTLNDVCLTLEVLARAGESAGPAGVADRLRALAARSVDALVTGGVHTPNHRWELCSALAGLHHVLGDPRLVPRIDEWLSEGIDIDADGFYSERSPNYAAYVTNPALLTIARLLDRPALRDVVRAQLRTLPSLVDDDGEVVTVQSRRQDQRETFGVHAFLSQLRWFAVHDGDASLARLVALGLAAGPPDASRHLAEALVDPVLVGDLPEAAPAPEGTTAWPTVGLVRHRSGTTTTTVFGGSDHRATGRIASGLANSATVLQVRHGDARLRALRISPEFFDTGAFRPDRMDVDGTHVTLVEERVSGYYQPLPAPLRRADGDYPLTDEGRFFAQMDFPFRPRSELRLTTRADVRPTDHGVTVDLTFAGVSTAVGLELVLGDGDLDGVEPHPRLTDVGWLRGDELVLRTGADELRVRVSGHLADVPPRFDDGELFTYVHGEDRVPGRRVLVAARTDRPLHVEVVTGRHAAGPVR</sequence>
<dbReference type="AlphaFoldDB" id="A0A512PF86"/>
<dbReference type="InterPro" id="IPR008929">
    <property type="entry name" value="Chondroitin_lyas"/>
</dbReference>
<protein>
    <recommendedName>
        <fullName evidence="3">Heparinase II/III-like protein</fullName>
    </recommendedName>
</protein>
<dbReference type="Gene3D" id="1.50.10.100">
    <property type="entry name" value="Chondroitin AC/alginate lyase"/>
    <property type="match status" value="1"/>
</dbReference>
<reference evidence="1 2" key="1">
    <citation type="submission" date="2019-07" db="EMBL/GenBank/DDBJ databases">
        <title>Whole genome shotgun sequence of Cellulomonas soli NBRC 109434.</title>
        <authorList>
            <person name="Hosoyama A."/>
            <person name="Uohara A."/>
            <person name="Ohji S."/>
            <person name="Ichikawa N."/>
        </authorList>
    </citation>
    <scope>NUCLEOTIDE SEQUENCE [LARGE SCALE GENOMIC DNA]</scope>
    <source>
        <strain evidence="1 2">NBRC 109434</strain>
    </source>
</reference>
<evidence type="ECO:0008006" key="3">
    <source>
        <dbReference type="Google" id="ProtNLM"/>
    </source>
</evidence>
<proteinExistence type="predicted"/>
<evidence type="ECO:0000313" key="2">
    <source>
        <dbReference type="Proteomes" id="UP000321798"/>
    </source>
</evidence>
<dbReference type="Proteomes" id="UP000321798">
    <property type="component" value="Unassembled WGS sequence"/>
</dbReference>
<organism evidence="1 2">
    <name type="scientific">Cellulomonas soli</name>
    <dbReference type="NCBI Taxonomy" id="931535"/>
    <lineage>
        <taxon>Bacteria</taxon>
        <taxon>Bacillati</taxon>
        <taxon>Actinomycetota</taxon>
        <taxon>Actinomycetes</taxon>
        <taxon>Micrococcales</taxon>
        <taxon>Cellulomonadaceae</taxon>
        <taxon>Cellulomonas</taxon>
    </lineage>
</organism>
<dbReference type="OrthoDB" id="1290722at2"/>
<comment type="caution">
    <text evidence="1">The sequence shown here is derived from an EMBL/GenBank/DDBJ whole genome shotgun (WGS) entry which is preliminary data.</text>
</comment>
<name>A0A512PF86_9CELL</name>
<accession>A0A512PF86</accession>
<dbReference type="EMBL" id="BKAL01000008">
    <property type="protein sequence ID" value="GEP69867.1"/>
    <property type="molecule type" value="Genomic_DNA"/>
</dbReference>
<keyword evidence="2" id="KW-1185">Reference proteome</keyword>
<gene>
    <name evidence="1" type="ORF">CSO01_25820</name>
</gene>
<evidence type="ECO:0000313" key="1">
    <source>
        <dbReference type="EMBL" id="GEP69867.1"/>
    </source>
</evidence>
<dbReference type="RefSeq" id="WP_146953606.1">
    <property type="nucleotide sequence ID" value="NZ_BAABBJ010000001.1"/>
</dbReference>